<proteinExistence type="predicted"/>
<gene>
    <name evidence="1" type="ORF">ISU02_00030</name>
</gene>
<sequence>MRNLWNISNLEAETKNSPNRILEEQAKHFEKSTKDVLYCNISNFTIKNAVFDSYKLATKFAIVAPNLDKYTYVVCTIFSNPETDYPVSIKENGDIGNVIDQGTECQDYDELVEELERILSSEKVTNVIRNLYSKSKTI</sequence>
<dbReference type="RefSeq" id="WP_194699738.1">
    <property type="nucleotide sequence ID" value="NZ_JADKNH010000001.1"/>
</dbReference>
<accession>A0ABR9ZNC7</accession>
<reference evidence="1 2" key="1">
    <citation type="submission" date="2020-11" db="EMBL/GenBank/DDBJ databases">
        <title>Fusibacter basophilias sp. nov.</title>
        <authorList>
            <person name="Qiu D."/>
        </authorList>
    </citation>
    <scope>NUCLEOTIDE SEQUENCE [LARGE SCALE GENOMIC DNA]</scope>
    <source>
        <strain evidence="1 2">Q10-2</strain>
    </source>
</reference>
<evidence type="ECO:0000313" key="1">
    <source>
        <dbReference type="EMBL" id="MBF4691486.1"/>
    </source>
</evidence>
<organism evidence="1 2">
    <name type="scientific">Fusibacter ferrireducens</name>
    <dbReference type="NCBI Taxonomy" id="2785058"/>
    <lineage>
        <taxon>Bacteria</taxon>
        <taxon>Bacillati</taxon>
        <taxon>Bacillota</taxon>
        <taxon>Clostridia</taxon>
        <taxon>Eubacteriales</taxon>
        <taxon>Eubacteriales Family XII. Incertae Sedis</taxon>
        <taxon>Fusibacter</taxon>
    </lineage>
</organism>
<name>A0ABR9ZNC7_9FIRM</name>
<keyword evidence="2" id="KW-1185">Reference proteome</keyword>
<evidence type="ECO:0000313" key="2">
    <source>
        <dbReference type="Proteomes" id="UP000614200"/>
    </source>
</evidence>
<dbReference type="Proteomes" id="UP000614200">
    <property type="component" value="Unassembled WGS sequence"/>
</dbReference>
<comment type="caution">
    <text evidence="1">The sequence shown here is derived from an EMBL/GenBank/DDBJ whole genome shotgun (WGS) entry which is preliminary data.</text>
</comment>
<dbReference type="EMBL" id="JADKNH010000001">
    <property type="protein sequence ID" value="MBF4691486.1"/>
    <property type="molecule type" value="Genomic_DNA"/>
</dbReference>
<protein>
    <submittedName>
        <fullName evidence="1">Uncharacterized protein</fullName>
    </submittedName>
</protein>